<proteinExistence type="predicted"/>
<keyword evidence="2" id="KW-1133">Transmembrane helix</keyword>
<sequence>MSHEINPYDPPGGSASPRTVVGQTDDEHARRRFGGVLGVASLAAALGFVSWMLLLSSSVSVFVLVVGGLVAVPYLLIWLACRSLRFWFARVMIAIALVGCCLLGGVAFNAVNKDAQGGLNLIFAPIYQLVGTLVLLVLAVVVDRVWHWYSRRSAATQNDG</sequence>
<dbReference type="RefSeq" id="WP_250932773.1">
    <property type="nucleotide sequence ID" value="NZ_JAMQBK010000097.1"/>
</dbReference>
<accession>A0ABT0UCY1</accession>
<name>A0ABT0UCY1_9BACT</name>
<evidence type="ECO:0000313" key="4">
    <source>
        <dbReference type="Proteomes" id="UP001202961"/>
    </source>
</evidence>
<organism evidence="3 4">
    <name type="scientific">Aporhodopirellula aestuarii</name>
    <dbReference type="NCBI Taxonomy" id="2950107"/>
    <lineage>
        <taxon>Bacteria</taxon>
        <taxon>Pseudomonadati</taxon>
        <taxon>Planctomycetota</taxon>
        <taxon>Planctomycetia</taxon>
        <taxon>Pirellulales</taxon>
        <taxon>Pirellulaceae</taxon>
        <taxon>Aporhodopirellula</taxon>
    </lineage>
</organism>
<feature type="transmembrane region" description="Helical" evidence="2">
    <location>
        <begin position="59"/>
        <end position="80"/>
    </location>
</feature>
<evidence type="ECO:0000256" key="1">
    <source>
        <dbReference type="SAM" id="MobiDB-lite"/>
    </source>
</evidence>
<comment type="caution">
    <text evidence="3">The sequence shown here is derived from an EMBL/GenBank/DDBJ whole genome shotgun (WGS) entry which is preliminary data.</text>
</comment>
<dbReference type="EMBL" id="JAMQBK010000097">
    <property type="protein sequence ID" value="MCM2374716.1"/>
    <property type="molecule type" value="Genomic_DNA"/>
</dbReference>
<feature type="region of interest" description="Disordered" evidence="1">
    <location>
        <begin position="1"/>
        <end position="21"/>
    </location>
</feature>
<keyword evidence="4" id="KW-1185">Reference proteome</keyword>
<feature type="transmembrane region" description="Helical" evidence="2">
    <location>
        <begin position="87"/>
        <end position="110"/>
    </location>
</feature>
<dbReference type="Proteomes" id="UP001202961">
    <property type="component" value="Unassembled WGS sequence"/>
</dbReference>
<feature type="transmembrane region" description="Helical" evidence="2">
    <location>
        <begin position="122"/>
        <end position="142"/>
    </location>
</feature>
<evidence type="ECO:0000256" key="2">
    <source>
        <dbReference type="SAM" id="Phobius"/>
    </source>
</evidence>
<keyword evidence="2" id="KW-0812">Transmembrane</keyword>
<keyword evidence="2" id="KW-0472">Membrane</keyword>
<gene>
    <name evidence="3" type="ORF">NB063_29180</name>
</gene>
<evidence type="ECO:0000313" key="3">
    <source>
        <dbReference type="EMBL" id="MCM2374716.1"/>
    </source>
</evidence>
<reference evidence="3 4" key="1">
    <citation type="journal article" date="2022" name="Syst. Appl. Microbiol.">
        <title>Rhodopirellula aestuarii sp. nov., a novel member of the genus Rhodopirellula isolated from brackish sediments collected in the Tagus River estuary, Portugal.</title>
        <authorList>
            <person name="Vitorino I.R."/>
            <person name="Klimek D."/>
            <person name="Calusinska M."/>
            <person name="Lobo-da-Cunha A."/>
            <person name="Vasconcelos V."/>
            <person name="Lage O.M."/>
        </authorList>
    </citation>
    <scope>NUCLEOTIDE SEQUENCE [LARGE SCALE GENOMIC DNA]</scope>
    <source>
        <strain evidence="3 4">ICT_H3.1</strain>
    </source>
</reference>
<protein>
    <submittedName>
        <fullName evidence="3">Uncharacterized protein</fullName>
    </submittedName>
</protein>
<feature type="transmembrane region" description="Helical" evidence="2">
    <location>
        <begin position="33"/>
        <end position="53"/>
    </location>
</feature>